<keyword evidence="4" id="KW-0808">Transferase</keyword>
<dbReference type="InterPro" id="IPR035965">
    <property type="entry name" value="PAS-like_dom_sf"/>
</dbReference>
<dbReference type="Pfam" id="PF00512">
    <property type="entry name" value="HisKA"/>
    <property type="match status" value="1"/>
</dbReference>
<dbReference type="Proteomes" id="UP001428290">
    <property type="component" value="Unassembled WGS sequence"/>
</dbReference>
<evidence type="ECO:0000313" key="9">
    <source>
        <dbReference type="Proteomes" id="UP001428290"/>
    </source>
</evidence>
<keyword evidence="5" id="KW-0418">Kinase</keyword>
<feature type="domain" description="Histidine kinase" evidence="7">
    <location>
        <begin position="505"/>
        <end position="724"/>
    </location>
</feature>
<dbReference type="InterPro" id="IPR003661">
    <property type="entry name" value="HisK_dim/P_dom"/>
</dbReference>
<evidence type="ECO:0000259" key="7">
    <source>
        <dbReference type="PROSITE" id="PS50109"/>
    </source>
</evidence>
<dbReference type="InterPro" id="IPR003594">
    <property type="entry name" value="HATPase_dom"/>
</dbReference>
<proteinExistence type="predicted"/>
<evidence type="ECO:0000256" key="5">
    <source>
        <dbReference type="ARBA" id="ARBA00022777"/>
    </source>
</evidence>
<comment type="caution">
    <text evidence="8">The sequence shown here is derived from an EMBL/GenBank/DDBJ whole genome shotgun (WGS) entry which is preliminary data.</text>
</comment>
<accession>A0ABP9X6X7</accession>
<dbReference type="SUPFAM" id="SSF47384">
    <property type="entry name" value="Homodimeric domain of signal transducing histidine kinase"/>
    <property type="match status" value="1"/>
</dbReference>
<dbReference type="CDD" id="cd00082">
    <property type="entry name" value="HisKA"/>
    <property type="match status" value="1"/>
</dbReference>
<dbReference type="SUPFAM" id="SSF55781">
    <property type="entry name" value="GAF domain-like"/>
    <property type="match status" value="2"/>
</dbReference>
<organism evidence="8 9">
    <name type="scientific">Herpetosiphon gulosus</name>
    <dbReference type="NCBI Taxonomy" id="1973496"/>
    <lineage>
        <taxon>Bacteria</taxon>
        <taxon>Bacillati</taxon>
        <taxon>Chloroflexota</taxon>
        <taxon>Chloroflexia</taxon>
        <taxon>Herpetosiphonales</taxon>
        <taxon>Herpetosiphonaceae</taxon>
        <taxon>Herpetosiphon</taxon>
    </lineage>
</organism>
<keyword evidence="6" id="KW-0902">Two-component regulatory system</keyword>
<dbReference type="RefSeq" id="WP_345724722.1">
    <property type="nucleotide sequence ID" value="NZ_BAABRU010000033.1"/>
</dbReference>
<evidence type="ECO:0000256" key="4">
    <source>
        <dbReference type="ARBA" id="ARBA00022679"/>
    </source>
</evidence>
<evidence type="ECO:0000256" key="2">
    <source>
        <dbReference type="ARBA" id="ARBA00012438"/>
    </source>
</evidence>
<dbReference type="SMART" id="SM00387">
    <property type="entry name" value="HATPase_c"/>
    <property type="match status" value="1"/>
</dbReference>
<evidence type="ECO:0000256" key="1">
    <source>
        <dbReference type="ARBA" id="ARBA00000085"/>
    </source>
</evidence>
<dbReference type="Gene3D" id="3.30.450.40">
    <property type="match status" value="2"/>
</dbReference>
<dbReference type="InterPro" id="IPR004358">
    <property type="entry name" value="Sig_transdc_His_kin-like_C"/>
</dbReference>
<dbReference type="InterPro" id="IPR029016">
    <property type="entry name" value="GAF-like_dom_sf"/>
</dbReference>
<keyword evidence="9" id="KW-1185">Reference proteome</keyword>
<gene>
    <name evidence="8" type="primary">sasA_25</name>
    <name evidence="8" type="ORF">Hgul01_04967</name>
</gene>
<dbReference type="Pfam" id="PF02518">
    <property type="entry name" value="HATPase_c"/>
    <property type="match status" value="1"/>
</dbReference>
<dbReference type="Gene3D" id="3.30.450.20">
    <property type="entry name" value="PAS domain"/>
    <property type="match status" value="1"/>
</dbReference>
<dbReference type="EC" id="2.7.13.3" evidence="2"/>
<dbReference type="SUPFAM" id="SSF55874">
    <property type="entry name" value="ATPase domain of HSP90 chaperone/DNA topoisomerase II/histidine kinase"/>
    <property type="match status" value="1"/>
</dbReference>
<dbReference type="PANTHER" id="PTHR43711:SF1">
    <property type="entry name" value="HISTIDINE KINASE 1"/>
    <property type="match status" value="1"/>
</dbReference>
<dbReference type="InterPro" id="IPR050736">
    <property type="entry name" value="Sensor_HK_Regulatory"/>
</dbReference>
<dbReference type="SUPFAM" id="SSF55785">
    <property type="entry name" value="PYP-like sensor domain (PAS domain)"/>
    <property type="match status" value="1"/>
</dbReference>
<dbReference type="SMART" id="SM00065">
    <property type="entry name" value="GAF"/>
    <property type="match status" value="2"/>
</dbReference>
<evidence type="ECO:0000256" key="3">
    <source>
        <dbReference type="ARBA" id="ARBA00022553"/>
    </source>
</evidence>
<dbReference type="Gene3D" id="3.30.565.10">
    <property type="entry name" value="Histidine kinase-like ATPase, C-terminal domain"/>
    <property type="match status" value="1"/>
</dbReference>
<dbReference type="PRINTS" id="PR00344">
    <property type="entry name" value="BCTRLSENSOR"/>
</dbReference>
<comment type="catalytic activity">
    <reaction evidence="1">
        <text>ATP + protein L-histidine = ADP + protein N-phospho-L-histidine.</text>
        <dbReference type="EC" id="2.7.13.3"/>
    </reaction>
</comment>
<evidence type="ECO:0000256" key="6">
    <source>
        <dbReference type="ARBA" id="ARBA00023012"/>
    </source>
</evidence>
<dbReference type="PROSITE" id="PS50109">
    <property type="entry name" value="HIS_KIN"/>
    <property type="match status" value="1"/>
</dbReference>
<dbReference type="InterPro" id="IPR036097">
    <property type="entry name" value="HisK_dim/P_sf"/>
</dbReference>
<keyword evidence="3" id="KW-0597">Phosphoprotein</keyword>
<name>A0ABP9X6X7_9CHLR</name>
<protein>
    <recommendedName>
        <fullName evidence="2">histidine kinase</fullName>
        <ecNumber evidence="2">2.7.13.3</ecNumber>
    </recommendedName>
</protein>
<reference evidence="8 9" key="1">
    <citation type="submission" date="2024-02" db="EMBL/GenBank/DDBJ databases">
        <title>Herpetosiphon gulosus NBRC 112829.</title>
        <authorList>
            <person name="Ichikawa N."/>
            <person name="Katano-Makiyama Y."/>
            <person name="Hidaka K."/>
        </authorList>
    </citation>
    <scope>NUCLEOTIDE SEQUENCE [LARGE SCALE GENOMIC DNA]</scope>
    <source>
        <strain evidence="8 9">NBRC 112829</strain>
    </source>
</reference>
<dbReference type="InterPro" id="IPR036890">
    <property type="entry name" value="HATPase_C_sf"/>
</dbReference>
<evidence type="ECO:0000313" key="8">
    <source>
        <dbReference type="EMBL" id="GAA5531142.1"/>
    </source>
</evidence>
<dbReference type="CDD" id="cd00075">
    <property type="entry name" value="HATPase"/>
    <property type="match status" value="1"/>
</dbReference>
<dbReference type="PANTHER" id="PTHR43711">
    <property type="entry name" value="TWO-COMPONENT HISTIDINE KINASE"/>
    <property type="match status" value="1"/>
</dbReference>
<dbReference type="Gene3D" id="1.10.287.130">
    <property type="match status" value="1"/>
</dbReference>
<dbReference type="SMART" id="SM00388">
    <property type="entry name" value="HisKA"/>
    <property type="match status" value="1"/>
</dbReference>
<sequence>MTERSRQRGHQQLQTMRSKRIQARLLALSRVMNDIMNVDDPARLITAASAKLRQVLAVDAIAVWFYSPTSHRYLLSHFNNANHEDFSADDREALSALQVRSGEALAGRVVSEGHAISARNADEYRSMFGALGRRREALFNRWRALLPISFQVTGFTLGGNGRPSGVIEFFSSKPSINANSAVWLQPTLDQLGSLLQLVRQQADARSQRRRLAALDAVVTAISTSSDLPDLLNVALLVVIEVVSANGGAICLASPGGRSMTLAAQHQLPQREALLLGSSQANSVLEDVVYYGQPTLRPVISTSDQGEDIMGRAAMPLLAGGTIVGVLVLYGNYQTLSNNIDWPSLVSMGSQIGIAIANTRLYEESQRERQRLGTVIESIADGVAICNGVGELILANETAAGLVEISILPTLATTSESGARYLDGTFVETDMLPFARALAGEVFRDYRLIVPGSQDQDVVLSFSGAPLRRSVLIDSTETSFDGAVIVFRDITEQRRLEEAKDEFLAVAAHELRSPLAAIKGYSDLLLRRELKQASEGRDLRGFITLSQQVNIMVQLVDNLLDVSRIDAERYTIQLDAVDLGILLDSVVTHARQTANNHTLHFEQLNPSVVYGDSLKLRQVATNFLTNAIRYSPQQTQIWVQVFSDEQFGYVQVDDQGPGIPQGQRERLFERYYRVPGIRRTGASTEGLGLGLYLCREIITLHNGRIWVDSAPSGGARFCIAIPRFIPEKHETNTTQTTLDLDAFLFSPQPGRRNDE</sequence>
<dbReference type="EMBL" id="BAABRU010000033">
    <property type="protein sequence ID" value="GAA5531142.1"/>
    <property type="molecule type" value="Genomic_DNA"/>
</dbReference>
<dbReference type="InterPro" id="IPR003018">
    <property type="entry name" value="GAF"/>
</dbReference>
<dbReference type="InterPro" id="IPR005467">
    <property type="entry name" value="His_kinase_dom"/>
</dbReference>